<dbReference type="GO" id="GO:0003735">
    <property type="term" value="F:structural constituent of ribosome"/>
    <property type="evidence" value="ECO:0007669"/>
    <property type="project" value="InterPro"/>
</dbReference>
<dbReference type="PANTHER" id="PTHR28174:SF1">
    <property type="entry name" value="LARGE RIBOSOMAL SUBUNIT PROTEIN BL31M"/>
    <property type="match status" value="1"/>
</dbReference>
<evidence type="ECO:0000313" key="3">
    <source>
        <dbReference type="Proteomes" id="UP000521943"/>
    </source>
</evidence>
<feature type="region of interest" description="Disordered" evidence="1">
    <location>
        <begin position="13"/>
        <end position="34"/>
    </location>
</feature>
<gene>
    <name evidence="2" type="ORF">DFP72DRAFT_969875</name>
</gene>
<sequence length="165" mass="18309">MLALCRRASAPCLSKAAHPPPPTTAARRHLSNSPYGRTHVWKRRAPVLPNPVVPKFPQRVIRSDGTSFVHWTTSPKSLVRLARDTTNNPLYNPAAASDRAVEEESSTTGRLGRFNRRFEEVGSTFGNEDTKWMEDMAPPVVEVVKKVVEVPVKKVETKGKGKGKK</sequence>
<dbReference type="EMBL" id="JACGCI010000060">
    <property type="protein sequence ID" value="KAF6749855.1"/>
    <property type="molecule type" value="Genomic_DNA"/>
</dbReference>
<dbReference type="InterPro" id="IPR034600">
    <property type="entry name" value="Ribosomal_bL31m"/>
</dbReference>
<dbReference type="OrthoDB" id="5587740at2759"/>
<protein>
    <submittedName>
        <fullName evidence="2">Uncharacterized protein</fullName>
    </submittedName>
</protein>
<name>A0A8H6M0I6_9AGAR</name>
<keyword evidence="3" id="KW-1185">Reference proteome</keyword>
<comment type="caution">
    <text evidence="2">The sequence shown here is derived from an EMBL/GenBank/DDBJ whole genome shotgun (WGS) entry which is preliminary data.</text>
</comment>
<dbReference type="GO" id="GO:0005762">
    <property type="term" value="C:mitochondrial large ribosomal subunit"/>
    <property type="evidence" value="ECO:0007669"/>
    <property type="project" value="InterPro"/>
</dbReference>
<dbReference type="Proteomes" id="UP000521943">
    <property type="component" value="Unassembled WGS sequence"/>
</dbReference>
<organism evidence="2 3">
    <name type="scientific">Ephemerocybe angulata</name>
    <dbReference type="NCBI Taxonomy" id="980116"/>
    <lineage>
        <taxon>Eukaryota</taxon>
        <taxon>Fungi</taxon>
        <taxon>Dikarya</taxon>
        <taxon>Basidiomycota</taxon>
        <taxon>Agaricomycotina</taxon>
        <taxon>Agaricomycetes</taxon>
        <taxon>Agaricomycetidae</taxon>
        <taxon>Agaricales</taxon>
        <taxon>Agaricineae</taxon>
        <taxon>Psathyrellaceae</taxon>
        <taxon>Ephemerocybe</taxon>
    </lineage>
</organism>
<dbReference type="PANTHER" id="PTHR28174">
    <property type="entry name" value="54S RIBOSOMAL PROTEIN L36, MITOCHONDRIAL"/>
    <property type="match status" value="1"/>
</dbReference>
<evidence type="ECO:0000256" key="1">
    <source>
        <dbReference type="SAM" id="MobiDB-lite"/>
    </source>
</evidence>
<reference evidence="2 3" key="1">
    <citation type="submission" date="2020-07" db="EMBL/GenBank/DDBJ databases">
        <title>Comparative genomics of pyrophilous fungi reveals a link between fire events and developmental genes.</title>
        <authorList>
            <consortium name="DOE Joint Genome Institute"/>
            <person name="Steindorff A.S."/>
            <person name="Carver A."/>
            <person name="Calhoun S."/>
            <person name="Stillman K."/>
            <person name="Liu H."/>
            <person name="Lipzen A."/>
            <person name="Pangilinan J."/>
            <person name="Labutti K."/>
            <person name="Bruns T.D."/>
            <person name="Grigoriev I.V."/>
        </authorList>
    </citation>
    <scope>NUCLEOTIDE SEQUENCE [LARGE SCALE GENOMIC DNA]</scope>
    <source>
        <strain evidence="2 3">CBS 144469</strain>
    </source>
</reference>
<evidence type="ECO:0000313" key="2">
    <source>
        <dbReference type="EMBL" id="KAF6749855.1"/>
    </source>
</evidence>
<dbReference type="AlphaFoldDB" id="A0A8H6M0I6"/>
<dbReference type="Gene3D" id="6.20.130.10">
    <property type="match status" value="1"/>
</dbReference>
<proteinExistence type="predicted"/>
<dbReference type="GO" id="GO:0032543">
    <property type="term" value="P:mitochondrial translation"/>
    <property type="evidence" value="ECO:0007669"/>
    <property type="project" value="InterPro"/>
</dbReference>
<accession>A0A8H6M0I6</accession>